<comment type="caution">
    <text evidence="2">The sequence shown here is derived from an EMBL/GenBank/DDBJ whole genome shotgun (WGS) entry which is preliminary data.</text>
</comment>
<organism evidence="2 3">
    <name type="scientific">Neoaquamicrobium sediminum</name>
    <dbReference type="NCBI Taxonomy" id="1849104"/>
    <lineage>
        <taxon>Bacteria</taxon>
        <taxon>Pseudomonadati</taxon>
        <taxon>Pseudomonadota</taxon>
        <taxon>Alphaproteobacteria</taxon>
        <taxon>Hyphomicrobiales</taxon>
        <taxon>Phyllobacteriaceae</taxon>
        <taxon>Neoaquamicrobium</taxon>
    </lineage>
</organism>
<dbReference type="Proteomes" id="UP001559025">
    <property type="component" value="Unassembled WGS sequence"/>
</dbReference>
<dbReference type="EMBL" id="JAZHFV010000017">
    <property type="protein sequence ID" value="MEX4010586.1"/>
    <property type="molecule type" value="Genomic_DNA"/>
</dbReference>
<name>A0ABV3X225_9HYPH</name>
<keyword evidence="1" id="KW-1133">Transmembrane helix</keyword>
<evidence type="ECO:0000313" key="3">
    <source>
        <dbReference type="Proteomes" id="UP001559025"/>
    </source>
</evidence>
<dbReference type="RefSeq" id="WP_368805251.1">
    <property type="nucleotide sequence ID" value="NZ_JAZHFV010000017.1"/>
</dbReference>
<protein>
    <submittedName>
        <fullName evidence="2">Uncharacterized protein</fullName>
    </submittedName>
</protein>
<feature type="transmembrane region" description="Helical" evidence="1">
    <location>
        <begin position="23"/>
        <end position="44"/>
    </location>
</feature>
<keyword evidence="1" id="KW-0812">Transmembrane</keyword>
<evidence type="ECO:0000313" key="2">
    <source>
        <dbReference type="EMBL" id="MEX4010586.1"/>
    </source>
</evidence>
<proteinExistence type="predicted"/>
<gene>
    <name evidence="2" type="ORF">V1479_25085</name>
</gene>
<keyword evidence="3" id="KW-1185">Reference proteome</keyword>
<keyword evidence="1" id="KW-0472">Membrane</keyword>
<reference evidence="2 3" key="1">
    <citation type="submission" date="2024-01" db="EMBL/GenBank/DDBJ databases">
        <title>New evidence supports the origin of RcGTA from prophage.</title>
        <authorList>
            <person name="Xu Y."/>
            <person name="Liu B."/>
            <person name="Chen F."/>
        </authorList>
    </citation>
    <scope>NUCLEOTIDE SEQUENCE [LARGE SCALE GENOMIC DNA]</scope>
    <source>
        <strain evidence="2 3">CBW1107-2</strain>
    </source>
</reference>
<accession>A0ABV3X225</accession>
<evidence type="ECO:0000256" key="1">
    <source>
        <dbReference type="SAM" id="Phobius"/>
    </source>
</evidence>
<sequence length="45" mass="4672">MEQNRDTRSVLDSAASGDKDSTLLPMLLGGLILIVIGAGVVMTIV</sequence>